<comment type="caution">
    <text evidence="3">The sequence shown here is derived from an EMBL/GenBank/DDBJ whole genome shotgun (WGS) entry which is preliminary data.</text>
</comment>
<proteinExistence type="predicted"/>
<organism evidence="3 4">
    <name type="scientific">Advenella alkanexedens</name>
    <dbReference type="NCBI Taxonomy" id="1481665"/>
    <lineage>
        <taxon>Bacteria</taxon>
        <taxon>Pseudomonadati</taxon>
        <taxon>Pseudomonadota</taxon>
        <taxon>Betaproteobacteria</taxon>
        <taxon>Burkholderiales</taxon>
        <taxon>Alcaligenaceae</taxon>
    </lineage>
</organism>
<reference evidence="3 4" key="1">
    <citation type="submission" date="2021-06" db="EMBL/GenBank/DDBJ databases">
        <authorList>
            <person name="Lu T."/>
            <person name="Wang Q."/>
            <person name="Han X."/>
        </authorList>
    </citation>
    <scope>NUCLEOTIDE SEQUENCE [LARGE SCALE GENOMIC DNA]</scope>
    <source>
        <strain evidence="3 4">LAM0050</strain>
    </source>
</reference>
<feature type="transmembrane region" description="Helical" evidence="1">
    <location>
        <begin position="100"/>
        <end position="133"/>
    </location>
</feature>
<keyword evidence="1" id="KW-0812">Transmembrane</keyword>
<name>A0ABS6NNT6_9BURK</name>
<dbReference type="EMBL" id="JAHSPR010000005">
    <property type="protein sequence ID" value="MBV4397230.1"/>
    <property type="molecule type" value="Genomic_DNA"/>
</dbReference>
<dbReference type="InterPro" id="IPR009936">
    <property type="entry name" value="DUF1468"/>
</dbReference>
<feature type="domain" description="DUF1468" evidence="2">
    <location>
        <begin position="24"/>
        <end position="165"/>
    </location>
</feature>
<feature type="transmembrane region" description="Helical" evidence="1">
    <location>
        <begin position="23"/>
        <end position="40"/>
    </location>
</feature>
<evidence type="ECO:0000259" key="2">
    <source>
        <dbReference type="Pfam" id="PF07331"/>
    </source>
</evidence>
<feature type="transmembrane region" description="Helical" evidence="1">
    <location>
        <begin position="140"/>
        <end position="158"/>
    </location>
</feature>
<evidence type="ECO:0000256" key="1">
    <source>
        <dbReference type="SAM" id="Phobius"/>
    </source>
</evidence>
<evidence type="ECO:0000313" key="4">
    <source>
        <dbReference type="Proteomes" id="UP000722165"/>
    </source>
</evidence>
<evidence type="ECO:0000313" key="3">
    <source>
        <dbReference type="EMBL" id="MBV4397230.1"/>
    </source>
</evidence>
<feature type="transmembrane region" description="Helical" evidence="1">
    <location>
        <begin position="52"/>
        <end position="77"/>
    </location>
</feature>
<dbReference type="Proteomes" id="UP000722165">
    <property type="component" value="Unassembled WGS sequence"/>
</dbReference>
<dbReference type="Pfam" id="PF07331">
    <property type="entry name" value="TctB"/>
    <property type="match status" value="1"/>
</dbReference>
<sequence length="174" mass="18428">MQVLSNKAVPSANTTPQPPAKPWWLGLVVVFMGAVCLYSADELANTARYSAIGPGLFVTGTGIGLIVLGVLLLIQIARGEKFEPQDTENAEGDTPMDKRAFFIALAAAVVPVLIIEHLGLPITAMVSFTLVTLAFGSKQIVLNLISGFILGSASWYLFSLLGLQLGDFIPLLGI</sequence>
<keyword evidence="1" id="KW-1133">Transmembrane helix</keyword>
<keyword evidence="1" id="KW-0472">Membrane</keyword>
<keyword evidence="4" id="KW-1185">Reference proteome</keyword>
<accession>A0ABS6NNT6</accession>
<protein>
    <submittedName>
        <fullName evidence="3">Tripartite tricarboxylate transporter TctB family protein</fullName>
    </submittedName>
</protein>
<gene>
    <name evidence="3" type="ORF">KU392_08215</name>
</gene>